<dbReference type="Gene3D" id="1.25.40.20">
    <property type="entry name" value="Ankyrin repeat-containing domain"/>
    <property type="match status" value="1"/>
</dbReference>
<gene>
    <name evidence="4" type="ORF">I6I88_06160</name>
</gene>
<dbReference type="EMBL" id="CP068108">
    <property type="protein sequence ID" value="QQU01325.1"/>
    <property type="molecule type" value="Genomic_DNA"/>
</dbReference>
<dbReference type="PROSITE" id="PS50088">
    <property type="entry name" value="ANK_REPEAT"/>
    <property type="match status" value="1"/>
</dbReference>
<evidence type="ECO:0000256" key="2">
    <source>
        <dbReference type="ARBA" id="ARBA00023043"/>
    </source>
</evidence>
<dbReference type="Proteomes" id="UP000596202">
    <property type="component" value="Chromosome"/>
</dbReference>
<dbReference type="SMART" id="SM00248">
    <property type="entry name" value="ANK"/>
    <property type="match status" value="4"/>
</dbReference>
<dbReference type="Pfam" id="PF12796">
    <property type="entry name" value="Ank_2"/>
    <property type="match status" value="1"/>
</dbReference>
<dbReference type="PANTHER" id="PTHR24171">
    <property type="entry name" value="ANKYRIN REPEAT DOMAIN-CONTAINING PROTEIN 39-RELATED"/>
    <property type="match status" value="1"/>
</dbReference>
<organism evidence="4 5">
    <name type="scientific">Myroides odoratus</name>
    <name type="common">Flavobacterium odoratum</name>
    <dbReference type="NCBI Taxonomy" id="256"/>
    <lineage>
        <taxon>Bacteria</taxon>
        <taxon>Pseudomonadati</taxon>
        <taxon>Bacteroidota</taxon>
        <taxon>Flavobacteriia</taxon>
        <taxon>Flavobacteriales</taxon>
        <taxon>Flavobacteriaceae</taxon>
        <taxon>Myroides</taxon>
    </lineage>
</organism>
<proteinExistence type="predicted"/>
<dbReference type="Pfam" id="PF00023">
    <property type="entry name" value="Ank"/>
    <property type="match status" value="1"/>
</dbReference>
<sequence length="293" mass="33893">MKRMLFVFCLMVLCYGCQDREKTIDKQKLLGRDFRLFQDTPAWTLAKAVRDEDIEAIKSEIVKNNVDPDFQEPKYGGTLLMFAIYNNKYRSTQLLLELGANPNLRDVYRGASAMIDASENKNSKYLRLLIAYKGNPNLIENAPIIGNKKVRNTPLNVAISCFNCDDLEKVKLLVTAGADINYAKDDQDGFTRLPLADALLLKKMHVTLYLLEHGADYTKILYTTVNNKDVSILEALRRCVFDLKSDEYTTKKKVISFLQKRNLDYDKEPIPDFILKEIQNRYPDNWNDYIKQY</sequence>
<feature type="repeat" description="ANK" evidence="3">
    <location>
        <begin position="75"/>
        <end position="107"/>
    </location>
</feature>
<name>A0A9Q7EC80_MYROD</name>
<dbReference type="PROSITE" id="PS50297">
    <property type="entry name" value="ANK_REP_REGION"/>
    <property type="match status" value="1"/>
</dbReference>
<dbReference type="OrthoDB" id="1942479at2"/>
<dbReference type="GeneID" id="93527230"/>
<evidence type="ECO:0000313" key="4">
    <source>
        <dbReference type="EMBL" id="QQU01325.1"/>
    </source>
</evidence>
<protein>
    <submittedName>
        <fullName evidence="4">Ankyrin repeat domain-containing protein</fullName>
    </submittedName>
</protein>
<dbReference type="SUPFAM" id="SSF48403">
    <property type="entry name" value="Ankyrin repeat"/>
    <property type="match status" value="1"/>
</dbReference>
<dbReference type="InterPro" id="IPR002110">
    <property type="entry name" value="Ankyrin_rpt"/>
</dbReference>
<dbReference type="InterPro" id="IPR036770">
    <property type="entry name" value="Ankyrin_rpt-contain_sf"/>
</dbReference>
<dbReference type="GO" id="GO:0004842">
    <property type="term" value="F:ubiquitin-protein transferase activity"/>
    <property type="evidence" value="ECO:0007669"/>
    <property type="project" value="TreeGrafter"/>
</dbReference>
<keyword evidence="1" id="KW-0677">Repeat</keyword>
<evidence type="ECO:0000313" key="5">
    <source>
        <dbReference type="Proteomes" id="UP000596202"/>
    </source>
</evidence>
<evidence type="ECO:0000256" key="1">
    <source>
        <dbReference type="ARBA" id="ARBA00022737"/>
    </source>
</evidence>
<dbReference type="GO" id="GO:0085020">
    <property type="term" value="P:protein K6-linked ubiquitination"/>
    <property type="evidence" value="ECO:0007669"/>
    <property type="project" value="TreeGrafter"/>
</dbReference>
<keyword evidence="2 3" id="KW-0040">ANK repeat</keyword>
<evidence type="ECO:0000256" key="3">
    <source>
        <dbReference type="PROSITE-ProRule" id="PRU00023"/>
    </source>
</evidence>
<reference evidence="4 5" key="1">
    <citation type="submission" date="2021-01" db="EMBL/GenBank/DDBJ databases">
        <title>FDA dAtabase for Regulatory Grade micrObial Sequences (FDA-ARGOS): Supporting development and validation of Infectious Disease Dx tests.</title>
        <authorList>
            <person name="Sproer C."/>
            <person name="Gronow S."/>
            <person name="Severitt S."/>
            <person name="Schroder I."/>
            <person name="Tallon L."/>
            <person name="Sadzewicz L."/>
            <person name="Zhao X."/>
            <person name="Boylan J."/>
            <person name="Ott S."/>
            <person name="Bowen H."/>
            <person name="Vavikolanu K."/>
            <person name="Mehta A."/>
            <person name="Aluvathingal J."/>
            <person name="Nadendla S."/>
            <person name="Lowell S."/>
            <person name="Myers T."/>
            <person name="Yan Y."/>
            <person name="Sichtig H."/>
        </authorList>
    </citation>
    <scope>NUCLEOTIDE SEQUENCE [LARGE SCALE GENOMIC DNA]</scope>
    <source>
        <strain evidence="4 5">FDAARGOS_1131</strain>
    </source>
</reference>
<dbReference type="RefSeq" id="WP_002991785.1">
    <property type="nucleotide sequence ID" value="NZ_CP068108.1"/>
</dbReference>
<accession>A0A9Q7EC80</accession>
<dbReference type="PANTHER" id="PTHR24171:SF8">
    <property type="entry name" value="BRCA1-ASSOCIATED RING DOMAIN PROTEIN 1"/>
    <property type="match status" value="1"/>
</dbReference>
<dbReference type="AlphaFoldDB" id="A0A9Q7EC80"/>